<evidence type="ECO:0000313" key="1">
    <source>
        <dbReference type="EMBL" id="GEQ14663.1"/>
    </source>
</evidence>
<organism evidence="1 2">
    <name type="scientific">Knoellia locipacati</name>
    <dbReference type="NCBI Taxonomy" id="882824"/>
    <lineage>
        <taxon>Bacteria</taxon>
        <taxon>Bacillati</taxon>
        <taxon>Actinomycetota</taxon>
        <taxon>Actinomycetes</taxon>
        <taxon>Micrococcales</taxon>
        <taxon>Intrasporangiaceae</taxon>
        <taxon>Knoellia</taxon>
    </lineage>
</organism>
<sequence length="142" mass="15066">MDVGAATDHSGLRVMGTDECLGRLGSSVIGRVAFVHDGEVVLLPVHHVMHGSDVCFRTSGSSKIEAAADHDPMSYEVDEYDVGTRSGWSVAVTGTASLLDDDDVVAEVEASDGAPWTIGDPTMSVWVRIRPTTITGRELRPA</sequence>
<accession>A0A512T3D5</accession>
<dbReference type="Pfam" id="PF12900">
    <property type="entry name" value="Pyridox_ox_2"/>
    <property type="match status" value="1"/>
</dbReference>
<dbReference type="Proteomes" id="UP000321793">
    <property type="component" value="Unassembled WGS sequence"/>
</dbReference>
<protein>
    <submittedName>
        <fullName evidence="1">Pyridoxamine 5'-phosphate oxidase</fullName>
    </submittedName>
</protein>
<reference evidence="1 2" key="1">
    <citation type="submission" date="2019-07" db="EMBL/GenBank/DDBJ databases">
        <title>Whole genome shotgun sequence of Knoellia locipacati NBRC 109775.</title>
        <authorList>
            <person name="Hosoyama A."/>
            <person name="Uohara A."/>
            <person name="Ohji S."/>
            <person name="Ichikawa N."/>
        </authorList>
    </citation>
    <scope>NUCLEOTIDE SEQUENCE [LARGE SCALE GENOMIC DNA]</scope>
    <source>
        <strain evidence="1 2">NBRC 109775</strain>
    </source>
</reference>
<comment type="caution">
    <text evidence="1">The sequence shown here is derived from an EMBL/GenBank/DDBJ whole genome shotgun (WGS) entry which is preliminary data.</text>
</comment>
<dbReference type="InterPro" id="IPR012349">
    <property type="entry name" value="Split_barrel_FMN-bd"/>
</dbReference>
<dbReference type="Gene3D" id="2.30.110.10">
    <property type="entry name" value="Electron Transport, Fmn-binding Protein, Chain A"/>
    <property type="match status" value="1"/>
</dbReference>
<dbReference type="OrthoDB" id="7062584at2"/>
<dbReference type="RefSeq" id="WP_147065939.1">
    <property type="nucleotide sequence ID" value="NZ_BAABDN010000002.1"/>
</dbReference>
<gene>
    <name evidence="1" type="ORF">KLO01_27100</name>
</gene>
<dbReference type="InterPro" id="IPR024747">
    <property type="entry name" value="Pyridox_Oxase-rel"/>
</dbReference>
<evidence type="ECO:0000313" key="2">
    <source>
        <dbReference type="Proteomes" id="UP000321793"/>
    </source>
</evidence>
<name>A0A512T3D5_9MICO</name>
<dbReference type="AlphaFoldDB" id="A0A512T3D5"/>
<dbReference type="SUPFAM" id="SSF50475">
    <property type="entry name" value="FMN-binding split barrel"/>
    <property type="match status" value="1"/>
</dbReference>
<keyword evidence="2" id="KW-1185">Reference proteome</keyword>
<proteinExistence type="predicted"/>
<dbReference type="EMBL" id="BKBA01000009">
    <property type="protein sequence ID" value="GEQ14663.1"/>
    <property type="molecule type" value="Genomic_DNA"/>
</dbReference>